<protein>
    <submittedName>
        <fullName evidence="3">Uncharacterized protein</fullName>
    </submittedName>
</protein>
<feature type="region of interest" description="Disordered" evidence="1">
    <location>
        <begin position="1"/>
        <end position="109"/>
    </location>
</feature>
<proteinExistence type="predicted"/>
<reference evidence="3" key="1">
    <citation type="submission" date="2021-01" db="EMBL/GenBank/DDBJ databases">
        <authorList>
            <person name="Corre E."/>
            <person name="Pelletier E."/>
            <person name="Niang G."/>
            <person name="Scheremetjew M."/>
            <person name="Finn R."/>
            <person name="Kale V."/>
            <person name="Holt S."/>
            <person name="Cochrane G."/>
            <person name="Meng A."/>
            <person name="Brown T."/>
            <person name="Cohen L."/>
        </authorList>
    </citation>
    <scope>NUCLEOTIDE SEQUENCE</scope>
    <source>
        <strain evidence="3">CCMP1205</strain>
    </source>
</reference>
<dbReference type="AlphaFoldDB" id="A0A7S2T6R4"/>
<keyword evidence="2" id="KW-1133">Transmembrane helix</keyword>
<dbReference type="EMBL" id="HBHL01011743">
    <property type="protein sequence ID" value="CAD9718870.1"/>
    <property type="molecule type" value="Transcribed_RNA"/>
</dbReference>
<feature type="compositionally biased region" description="Polar residues" evidence="1">
    <location>
        <begin position="98"/>
        <end position="109"/>
    </location>
</feature>
<organism evidence="3">
    <name type="scientific">Chloropicon primus</name>
    <dbReference type="NCBI Taxonomy" id="1764295"/>
    <lineage>
        <taxon>Eukaryota</taxon>
        <taxon>Viridiplantae</taxon>
        <taxon>Chlorophyta</taxon>
        <taxon>Chloropicophyceae</taxon>
        <taxon>Chloropicales</taxon>
        <taxon>Chloropicaceae</taxon>
        <taxon>Chloropicon</taxon>
    </lineage>
</organism>
<evidence type="ECO:0000313" key="3">
    <source>
        <dbReference type="EMBL" id="CAD9718870.1"/>
    </source>
</evidence>
<feature type="compositionally biased region" description="Low complexity" evidence="1">
    <location>
        <begin position="62"/>
        <end position="75"/>
    </location>
</feature>
<feature type="compositionally biased region" description="Basic residues" evidence="1">
    <location>
        <begin position="1"/>
        <end position="11"/>
    </location>
</feature>
<feature type="transmembrane region" description="Helical" evidence="2">
    <location>
        <begin position="157"/>
        <end position="174"/>
    </location>
</feature>
<keyword evidence="2" id="KW-0812">Transmembrane</keyword>
<feature type="transmembrane region" description="Helical" evidence="2">
    <location>
        <begin position="119"/>
        <end position="137"/>
    </location>
</feature>
<keyword evidence="2" id="KW-0472">Membrane</keyword>
<evidence type="ECO:0000256" key="2">
    <source>
        <dbReference type="SAM" id="Phobius"/>
    </source>
</evidence>
<name>A0A7S2T6R4_9CHLO</name>
<feature type="compositionally biased region" description="Basic and acidic residues" evidence="1">
    <location>
        <begin position="27"/>
        <end position="61"/>
    </location>
</feature>
<gene>
    <name evidence="3" type="ORF">CPRI1469_LOCUS7736</name>
</gene>
<accession>A0A7S2T6R4</accession>
<sequence>MERAQRRRERVLRRGKDRLAYITGQVKEFDKETLTKTSTKRQETTTTKENDDAPVDHRREASSSTTTTTTTSLTSPSPPPTGTTATTPLGGGEGIRATKSSSSQSPFGCRLGSSTLARWARRVLPCLVAVVYYAHVLHLHRGGDQGAYQEFDASKNAVAWFLTYQVVALPVLGVEKRATKAGGLAQMALSKISDTVRWPLLTQVLDELALYVVCVVGASLVVPPP</sequence>
<evidence type="ECO:0000256" key="1">
    <source>
        <dbReference type="SAM" id="MobiDB-lite"/>
    </source>
</evidence>